<dbReference type="CDD" id="cd00038">
    <property type="entry name" value="CAP_ED"/>
    <property type="match status" value="1"/>
</dbReference>
<keyword evidence="2" id="KW-0238">DNA-binding</keyword>
<dbReference type="CDD" id="cd00092">
    <property type="entry name" value="HTH_CRP"/>
    <property type="match status" value="1"/>
</dbReference>
<dbReference type="EMBL" id="JAOCDZ010000014">
    <property type="protein sequence ID" value="MDH0738101.1"/>
    <property type="molecule type" value="Genomic_DNA"/>
</dbReference>
<dbReference type="Gene3D" id="1.10.10.10">
    <property type="entry name" value="Winged helix-like DNA-binding domain superfamily/Winged helix DNA-binding domain"/>
    <property type="match status" value="1"/>
</dbReference>
<evidence type="ECO:0000313" key="7">
    <source>
        <dbReference type="Proteomes" id="UP001161094"/>
    </source>
</evidence>
<dbReference type="SUPFAM" id="SSF51206">
    <property type="entry name" value="cAMP-binding domain-like"/>
    <property type="match status" value="1"/>
</dbReference>
<dbReference type="Pfam" id="PF13545">
    <property type="entry name" value="HTH_Crp_2"/>
    <property type="match status" value="1"/>
</dbReference>
<sequence>MDASLIPSLVPYPGNGSRGAARRGTGIHDGPVRLPADCDFCGMARICQPGRNNHLQPIHDTARNWRLVHRGESVYRAGDSLLNLYYLRAGSMKIRVTNPSGSEQIVAFPIAGALLGLDAIATGAHECDAIALEDSLVCVLPFDELMSNCLHDSVASREFNKLIAQEVNQFRRLLTALGCMSTEGRIARFLVNLSEQMAANGYSAREFTLKMTREDIANHLGMTIETVCRTFGRMQTASLLSVSRRNLEIRNLEALRKVGSV</sequence>
<dbReference type="Proteomes" id="UP001161094">
    <property type="component" value="Unassembled WGS sequence"/>
</dbReference>
<dbReference type="InterPro" id="IPR050397">
    <property type="entry name" value="Env_Response_Regulators"/>
</dbReference>
<dbReference type="AlphaFoldDB" id="A0AA42S5V5"/>
<dbReference type="PANTHER" id="PTHR24567">
    <property type="entry name" value="CRP FAMILY TRANSCRIPTIONAL REGULATORY PROTEIN"/>
    <property type="match status" value="1"/>
</dbReference>
<comment type="caution">
    <text evidence="6">The sequence shown here is derived from an EMBL/GenBank/DDBJ whole genome shotgun (WGS) entry which is preliminary data.</text>
</comment>
<dbReference type="SUPFAM" id="SSF46785">
    <property type="entry name" value="Winged helix' DNA-binding domain"/>
    <property type="match status" value="1"/>
</dbReference>
<dbReference type="InterPro" id="IPR000595">
    <property type="entry name" value="cNMP-bd_dom"/>
</dbReference>
<feature type="domain" description="HTH crp-type" evidence="5">
    <location>
        <begin position="180"/>
        <end position="253"/>
    </location>
</feature>
<dbReference type="PRINTS" id="PR00034">
    <property type="entry name" value="HTHCRP"/>
</dbReference>
<dbReference type="InterPro" id="IPR012318">
    <property type="entry name" value="HTH_CRP"/>
</dbReference>
<protein>
    <submittedName>
        <fullName evidence="6">Helix-turn-helix domain-containing protein</fullName>
    </submittedName>
</protein>
<dbReference type="Pfam" id="PF00027">
    <property type="entry name" value="cNMP_binding"/>
    <property type="match status" value="1"/>
</dbReference>
<dbReference type="GO" id="GO:0003700">
    <property type="term" value="F:DNA-binding transcription factor activity"/>
    <property type="evidence" value="ECO:0007669"/>
    <property type="project" value="TreeGrafter"/>
</dbReference>
<dbReference type="SMART" id="SM00419">
    <property type="entry name" value="HTH_CRP"/>
    <property type="match status" value="1"/>
</dbReference>
<dbReference type="Gene3D" id="2.60.120.10">
    <property type="entry name" value="Jelly Rolls"/>
    <property type="match status" value="1"/>
</dbReference>
<dbReference type="PROSITE" id="PS50042">
    <property type="entry name" value="CNMP_BINDING_3"/>
    <property type="match status" value="1"/>
</dbReference>
<dbReference type="InterPro" id="IPR036390">
    <property type="entry name" value="WH_DNA-bd_sf"/>
</dbReference>
<dbReference type="InterPro" id="IPR036388">
    <property type="entry name" value="WH-like_DNA-bd_sf"/>
</dbReference>
<dbReference type="PANTHER" id="PTHR24567:SF75">
    <property type="entry name" value="FUMARATE AND NITRATE REDUCTION REGULATORY PROTEIN"/>
    <property type="match status" value="1"/>
</dbReference>
<evidence type="ECO:0000256" key="1">
    <source>
        <dbReference type="ARBA" id="ARBA00023015"/>
    </source>
</evidence>
<dbReference type="SMART" id="SM00100">
    <property type="entry name" value="cNMP"/>
    <property type="match status" value="1"/>
</dbReference>
<dbReference type="RefSeq" id="WP_279996269.1">
    <property type="nucleotide sequence ID" value="NZ_CBFGSQ010000207.1"/>
</dbReference>
<dbReference type="GO" id="GO:0003677">
    <property type="term" value="F:DNA binding"/>
    <property type="evidence" value="ECO:0007669"/>
    <property type="project" value="UniProtKB-KW"/>
</dbReference>
<organism evidence="6 7">
    <name type="scientific">Achromobacter spanius</name>
    <dbReference type="NCBI Taxonomy" id="217203"/>
    <lineage>
        <taxon>Bacteria</taxon>
        <taxon>Pseudomonadati</taxon>
        <taxon>Pseudomonadota</taxon>
        <taxon>Betaproteobacteria</taxon>
        <taxon>Burkholderiales</taxon>
        <taxon>Alcaligenaceae</taxon>
        <taxon>Achromobacter</taxon>
    </lineage>
</organism>
<dbReference type="InterPro" id="IPR014710">
    <property type="entry name" value="RmlC-like_jellyroll"/>
</dbReference>
<keyword evidence="1" id="KW-0805">Transcription regulation</keyword>
<dbReference type="GO" id="GO:0005829">
    <property type="term" value="C:cytosol"/>
    <property type="evidence" value="ECO:0007669"/>
    <property type="project" value="TreeGrafter"/>
</dbReference>
<gene>
    <name evidence="6" type="ORF">N5D93_19950</name>
</gene>
<keyword evidence="3" id="KW-0804">Transcription</keyword>
<dbReference type="PROSITE" id="PS51063">
    <property type="entry name" value="HTH_CRP_2"/>
    <property type="match status" value="1"/>
</dbReference>
<evidence type="ECO:0000259" key="4">
    <source>
        <dbReference type="PROSITE" id="PS50042"/>
    </source>
</evidence>
<dbReference type="InterPro" id="IPR018490">
    <property type="entry name" value="cNMP-bd_dom_sf"/>
</dbReference>
<evidence type="ECO:0000259" key="5">
    <source>
        <dbReference type="PROSITE" id="PS51063"/>
    </source>
</evidence>
<evidence type="ECO:0000256" key="3">
    <source>
        <dbReference type="ARBA" id="ARBA00023163"/>
    </source>
</evidence>
<proteinExistence type="predicted"/>
<evidence type="ECO:0000313" key="6">
    <source>
        <dbReference type="EMBL" id="MDH0738101.1"/>
    </source>
</evidence>
<accession>A0AA42S5V5</accession>
<evidence type="ECO:0000256" key="2">
    <source>
        <dbReference type="ARBA" id="ARBA00023125"/>
    </source>
</evidence>
<dbReference type="FunFam" id="1.10.10.10:FF:000028">
    <property type="entry name" value="Fumarate/nitrate reduction transcriptional regulator Fnr"/>
    <property type="match status" value="1"/>
</dbReference>
<reference evidence="6" key="1">
    <citation type="submission" date="2022-09" db="EMBL/GenBank/DDBJ databases">
        <title>Intensive care unit water sources are persistently colonized with multi-drug resistant bacteria and are the site of extensive horizontal gene transfer of antibiotic resistance genes.</title>
        <authorList>
            <person name="Diorio-Toth L."/>
        </authorList>
    </citation>
    <scope>NUCLEOTIDE SEQUENCE</scope>
    <source>
        <strain evidence="6">GD03843</strain>
    </source>
</reference>
<name>A0AA42S5V5_9BURK</name>
<feature type="domain" description="Cyclic nucleotide-binding" evidence="4">
    <location>
        <begin position="71"/>
        <end position="120"/>
    </location>
</feature>